<proteinExistence type="predicted"/>
<feature type="coiled-coil region" evidence="1">
    <location>
        <begin position="1274"/>
        <end position="1312"/>
    </location>
</feature>
<reference evidence="4 5" key="1">
    <citation type="journal article" date="2013" name="Genome Announc.">
        <title>Complete Genome Sequence of Mycoplasma hyorhinis Strain SK76.</title>
        <authorList>
            <person name="Goodison S."/>
            <person name="Urquidi V."/>
            <person name="Kumar D."/>
            <person name="Reyes L."/>
            <person name="Rosser C.J."/>
        </authorList>
    </citation>
    <scope>NUCLEOTIDE SEQUENCE [LARGE SCALE GENOMIC DNA]</scope>
    <source>
        <strain evidence="4 5">SK76</strain>
    </source>
</reference>
<evidence type="ECO:0000313" key="5">
    <source>
        <dbReference type="Proteomes" id="UP000009399"/>
    </source>
</evidence>
<evidence type="ECO:0000256" key="2">
    <source>
        <dbReference type="SAM" id="MobiDB-lite"/>
    </source>
</evidence>
<feature type="chain" id="PRO_5042524326" description="PDxFFG protein" evidence="3">
    <location>
        <begin position="20"/>
        <end position="2754"/>
    </location>
</feature>
<feature type="compositionally biased region" description="Low complexity" evidence="2">
    <location>
        <begin position="1194"/>
        <end position="1211"/>
    </location>
</feature>
<protein>
    <recommendedName>
        <fullName evidence="6">PDxFFG protein</fullName>
    </recommendedName>
</protein>
<feature type="region of interest" description="Disordered" evidence="2">
    <location>
        <begin position="1190"/>
        <end position="1211"/>
    </location>
</feature>
<feature type="coiled-coil region" evidence="1">
    <location>
        <begin position="1347"/>
        <end position="1397"/>
    </location>
</feature>
<evidence type="ECO:0000256" key="3">
    <source>
        <dbReference type="SAM" id="SignalP"/>
    </source>
</evidence>
<evidence type="ECO:0000313" key="4">
    <source>
        <dbReference type="EMBL" id="AFX74321.1"/>
    </source>
</evidence>
<dbReference type="RefSeq" id="WP_015084155.1">
    <property type="nucleotide sequence ID" value="NC_019552.1"/>
</dbReference>
<sequence length="2754" mass="316240">MKKLTAGAKFLIATTSVVAASGAVIGGIKLYGEHNELGVYHLQLEQSDSNAVTNLTKVSSADFLDSVGQVVAKFDSNLDPNNPQNENSMVILQQRVNGKMTMSVKDFRLWFLKTHNRQTPIFRVKIGLMTFINEYFEALSPQEFVDYAKWFIKNVSWGPETLSLSSFTLKKGVIVNGNAITLGQHQGKRKEETNITFYPDAFFGSLPLASNYAGRGNGPDSLTYQFNSLAFTKEQLQEYIKTIPQRLVISNYPDKFTAGGVVGLDLLLGKKIHRYSLYNALKATLEKAKQNATQQSQQQTIKAQQPVFENGLNDPDLVSIKNTRADGSVEVITPTKKATGLNKDISFNVDYDAELKKLEALKLKPEDTYFYAFSDKDEPSAKHQQLVAKFTTALYIFAKNHNISLANNPEVVLDTTQVDKEYTIEKLINKHRDANWEQYRLYPDDVPEQYLETVDFVISNPDFDTKKERDSQNQKQLKFSYNFRINRLANGTNKDELNSLMLLEFIKETQPQLEKLATNGFRNFYNFQSTKGNTIYLYEDGKKTTFHQSLEYAEDNYGEDFDFKKLKKVSILDVVKKDKDHLEIKLTDEDKYKTYLEQFAKDTTFSTKLTPVLKTFTDLQKTPNSKLPNLLNALSFDAKTQTLSITDPSLVSFLQKHLTKLKEFYTKHNLTNSQNIDALLLQLEKLWNKQLDEAELNNTYLDSTDDGVTSVTEQTLETNISSFASFVDAALNLVNTLNAKPEAKAKSDAEFTIVKEINLASNNPDLKQAEEEFRTFKWSVNYFDRVTPRIIKENDEIIDLKPTKTYTLFLDYYDGLIDTVLENDPYVATEIDGTHLEKSINPTTGEITYSIADGKYTGFYSTDRISFISLLKASSDKFKTTGINYLRYVGQHEYGHHQTLQYAQNISEKSKAIQAAALTSGGIAAEGLYNKDILQLYLDARSSGLKIRSANATYEPSANGLYSNYTFNKAKGDIPQRWETEKDIFGSRPGEPTEDLIDNKARRYLQSFENLKTAADLRNLKLYDLYLLNAFDFDSGTISPKIEGNSEYFKLGNEVLSRIANKDSFAQNAQVSLHDLELTPPVSKEKLDKEKFATFVSDFLDKVLSQANKKNQDKTFHVSFDDLKQIFEKEFNIVASAKLDNNFTEDQAKSIYRAKVKRALAVFYKSNLSSFNSLIDELVQEFQPELKKLEAEQKQQNSNQQNQANNQPNNQEQLSKLALQTKLITYQSLVNNAENFKKLLTLLERHLDVKSLSVEQIFDQVKIETLDDLNKYGVQQLKSLLEKAKNKQAGFENVTQEQIESLEKNIELLSQQYKTLPSGTGKTKIPEGFFPQDWVLLQFKSIVDVLLLAINTEVSDLQAQIAQQNEQLKASKDQNTNKAAQDKLAQLNQKLESFLQKQKLFNEIKDNLFGDNSNLEELSKAPDSYILGSDINNLYNRSLVDGKGNIIKFDDKGQIIAGTYETYPSESDPKIMKFKNFKPTLFYKNGRPLIDINTFDDPTSYSELKKAIDKLTSSFNSKLIKKYENNGWDTSSSISTWNFKTSDGVANSKNPANASKYWTFLSQFLNGNLREFFYSYDDFKDTKEKNLTFSLDLSKLNNSTLDLTKEVQDVVESRIAGVRNSQNKTVKDEYIKLIYYYYYNLSGRINPKTNVEVNFDSFTKDYRTKLGNNSNYSYPQSDQIDFRNKDEKGKVFDLNAFKLKYGYYNDEAFNKLTPEQKNLIKQDSFYSDAKEKDLFANLSDLVSLRSSSFYKLMNLILFIARQQRSVIESKVIDNINSKLKGTQYGELNTSLSIYRNFLDLSSIFDIVADKVLDSVKIHNNATNKDLDKKDVEFFLNLLKEYFKYYSLGERRRQQLLSLTSASMPMAKVIKIGDNEYYQNPKYDYLVKLKSSNAKIILDATYTAPRTETSRTEISILKSSLWQLLNLDYDFLESQLKKKDTATGKQVTKDITTKFFGQKGEFAFKSKVENGKTVLDKSKIYLDNWDKEEFFDKNFFVKNKENEQQTVFTTLASFIDFISIDVYKFRIAQDDNQELYRTWDVDYALTKFDLYNYILEQEKKPLFNGDFTIKTKAELLAKLKLVLSDKTDEELEDMVQNTANELMDKFEKSSFNLLIKNNKFTNKNIDQLFLSNVGYSGFNTIDLSRGEALASNGIDTMYNVDPSILQLQEALASQSRIGIDYISQIDTTNSLNLDTASILKSNIEKDDASKSRINRLLSRYLKDKNIDISNARLFELQYLIGTKDLFTYSNLATKNQWYRELADSTRYFTTDLNFSSIDKFNSSRFENRVSDFFSDYVYNYAESLTRDLVQTTYLPSTTTLNNIPSYLNGFSEKNTGYEFFVDPSFSKKWLQSYTNPVSLSQGKGLGYDFTSNPSIANFYVHMFESDLNKQYADLAKIYRAAAQDKQVLIEAAISKRQSEQTQEQKNKLEAFKNAKWDNYEWLDDDKKAKILDIKKEIQKQTQETDEEISKIDAIASDQVNKYITPTVSALDSLWKTFYGPFAQDNAYSGVGPKVRLNRSTQQYVRLENYIGFTNYSNNGFFKDRFQRKVLDWQIYDENRESIKDDNISIKDLKGNKVTDRASAVWYYTLESQGIGRQTISSLWRDHLRDQIAFWGYNTLADNDKLEYLAFEDPTTGQRYFLKVQKENTNNIFYFKRQADESSKWTLKDEGYASWVTNWSILSTFSNALINPGVKGEKRLRIFFADKNKNELKGLLHLPADTTYLAENGKIYTQAPVYIEKTKDNQYFITIKSQFS</sequence>
<name>A0AAI8FDU8_MESHY</name>
<dbReference type="Proteomes" id="UP000009399">
    <property type="component" value="Chromosome"/>
</dbReference>
<organism evidence="4 5">
    <name type="scientific">Mesomycoplasma hyorhinis SK76</name>
    <dbReference type="NCBI Taxonomy" id="1118964"/>
    <lineage>
        <taxon>Bacteria</taxon>
        <taxon>Bacillati</taxon>
        <taxon>Mycoplasmatota</taxon>
        <taxon>Mycoplasmoidales</taxon>
        <taxon>Metamycoplasmataceae</taxon>
        <taxon>Mesomycoplasma</taxon>
    </lineage>
</organism>
<dbReference type="KEGG" id="mhs:MOS_397"/>
<evidence type="ECO:0008006" key="6">
    <source>
        <dbReference type="Google" id="ProtNLM"/>
    </source>
</evidence>
<dbReference type="NCBIfam" id="NF012210">
    <property type="entry name" value="PDxFFG"/>
    <property type="match status" value="1"/>
</dbReference>
<keyword evidence="1" id="KW-0175">Coiled coil</keyword>
<feature type="signal peptide" evidence="3">
    <location>
        <begin position="1"/>
        <end position="19"/>
    </location>
</feature>
<accession>A0AAI8FDU8</accession>
<gene>
    <name evidence="4" type="ORF">MOS_397</name>
</gene>
<evidence type="ECO:0000256" key="1">
    <source>
        <dbReference type="SAM" id="Coils"/>
    </source>
</evidence>
<dbReference type="EMBL" id="CP003914">
    <property type="protein sequence ID" value="AFX74321.1"/>
    <property type="molecule type" value="Genomic_DNA"/>
</dbReference>
<keyword evidence="3" id="KW-0732">Signal</keyword>